<dbReference type="EMBL" id="JAGIOP010000001">
    <property type="protein sequence ID" value="MBP2451837.1"/>
    <property type="molecule type" value="Genomic_DNA"/>
</dbReference>
<dbReference type="Pfam" id="PF01047">
    <property type="entry name" value="MarR"/>
    <property type="match status" value="1"/>
</dbReference>
<dbReference type="Proteomes" id="UP000694460">
    <property type="component" value="Unassembled WGS sequence"/>
</dbReference>
<dbReference type="InterPro" id="IPR036388">
    <property type="entry name" value="WH-like_DNA-bd_sf"/>
</dbReference>
<feature type="domain" description="HTH marR-type" evidence="1">
    <location>
        <begin position="25"/>
        <end position="161"/>
    </location>
</feature>
<accession>A0ABS4ZQR0</accession>
<dbReference type="RefSeq" id="WP_039379661.1">
    <property type="nucleotide sequence ID" value="NZ_JAGIOP010000001.1"/>
</dbReference>
<evidence type="ECO:0000259" key="1">
    <source>
        <dbReference type="PROSITE" id="PS50995"/>
    </source>
</evidence>
<dbReference type="InterPro" id="IPR036390">
    <property type="entry name" value="WH_DNA-bd_sf"/>
</dbReference>
<dbReference type="InterPro" id="IPR000835">
    <property type="entry name" value="HTH_MarR-typ"/>
</dbReference>
<dbReference type="PROSITE" id="PS50995">
    <property type="entry name" value="HTH_MARR_2"/>
    <property type="match status" value="1"/>
</dbReference>
<evidence type="ECO:0000313" key="2">
    <source>
        <dbReference type="EMBL" id="MBP2451837.1"/>
    </source>
</evidence>
<dbReference type="SMART" id="SM00347">
    <property type="entry name" value="HTH_MARR"/>
    <property type="match status" value="1"/>
</dbReference>
<dbReference type="Gene3D" id="1.10.10.10">
    <property type="entry name" value="Winged helix-like DNA-binding domain superfamily/Winged helix DNA-binding domain"/>
    <property type="match status" value="1"/>
</dbReference>
<protein>
    <submittedName>
        <fullName evidence="2">DNA-binding MarR family transcriptional regulator</fullName>
    </submittedName>
</protein>
<dbReference type="SUPFAM" id="SSF46785">
    <property type="entry name" value="Winged helix' DNA-binding domain"/>
    <property type="match status" value="1"/>
</dbReference>
<sequence length="169" mass="18269">MSDPSLRAQTITLWTERNPALNTSPMEIVAQIKHISSLLDAAVEPVYAEAVLTAAEVELLVPLRYADEAVTAIRLAELLGMSRAGVSKTLTNLERKGMISRTTNPADRRSALIALSDAGMSAVDDVFPRELEAHARLLAGLGKDWNKVLNALTHLAETLESQLNPSEGK</sequence>
<proteinExistence type="predicted"/>
<dbReference type="PANTHER" id="PTHR33164:SF104">
    <property type="entry name" value="TRANSCRIPTIONAL REGULATORY PROTEIN"/>
    <property type="match status" value="1"/>
</dbReference>
<reference evidence="2 3" key="1">
    <citation type="submission" date="2021-03" db="EMBL/GenBank/DDBJ databases">
        <title>Sequencing the genomes of 1000 actinobacteria strains.</title>
        <authorList>
            <person name="Klenk H.-P."/>
        </authorList>
    </citation>
    <scope>NUCLEOTIDE SEQUENCE [LARGE SCALE GENOMIC DNA]</scope>
    <source>
        <strain evidence="2 3">DSM 46713</strain>
    </source>
</reference>
<organism evidence="2 3">
    <name type="scientific">Mycolicibacterium lutetiense</name>
    <dbReference type="NCBI Taxonomy" id="1641992"/>
    <lineage>
        <taxon>Bacteria</taxon>
        <taxon>Bacillati</taxon>
        <taxon>Actinomycetota</taxon>
        <taxon>Actinomycetes</taxon>
        <taxon>Mycobacteriales</taxon>
        <taxon>Mycobacteriaceae</taxon>
        <taxon>Mycolicibacterium</taxon>
    </lineage>
</organism>
<dbReference type="InterPro" id="IPR039422">
    <property type="entry name" value="MarR/SlyA-like"/>
</dbReference>
<keyword evidence="3" id="KW-1185">Reference proteome</keyword>
<dbReference type="PRINTS" id="PR00598">
    <property type="entry name" value="HTHMARR"/>
</dbReference>
<name>A0ABS4ZQR0_9MYCO</name>
<dbReference type="PANTHER" id="PTHR33164">
    <property type="entry name" value="TRANSCRIPTIONAL REGULATOR, MARR FAMILY"/>
    <property type="match status" value="1"/>
</dbReference>
<keyword evidence="2" id="KW-0238">DNA-binding</keyword>
<comment type="caution">
    <text evidence="2">The sequence shown here is derived from an EMBL/GenBank/DDBJ whole genome shotgun (WGS) entry which is preliminary data.</text>
</comment>
<gene>
    <name evidence="2" type="ORF">JOF57_001722</name>
</gene>
<dbReference type="GO" id="GO:0003677">
    <property type="term" value="F:DNA binding"/>
    <property type="evidence" value="ECO:0007669"/>
    <property type="project" value="UniProtKB-KW"/>
</dbReference>
<evidence type="ECO:0000313" key="3">
    <source>
        <dbReference type="Proteomes" id="UP000694460"/>
    </source>
</evidence>